<name>A0A1Y6CTT1_9PROT</name>
<sequence length="75" mass="8347">MSEETVMTIVDKYVSDETFRAAVRADPEAAIRNAGFELDDEERGLLKSIDFSQTDEQLSARMSASWSDPIGSPFD</sequence>
<dbReference type="EMBL" id="FWZX01000039">
    <property type="protein sequence ID" value="SMF78907.1"/>
    <property type="molecule type" value="Genomic_DNA"/>
</dbReference>
<keyword evidence="2" id="KW-1185">Reference proteome</keyword>
<dbReference type="NCBIfam" id="NF038399">
    <property type="entry name" value="NH_RiPP_Os17"/>
    <property type="match status" value="1"/>
</dbReference>
<gene>
    <name evidence="1" type="ORF">SAMN05428998_13920</name>
</gene>
<evidence type="ECO:0000313" key="2">
    <source>
        <dbReference type="Proteomes" id="UP000192917"/>
    </source>
</evidence>
<dbReference type="Proteomes" id="UP000192917">
    <property type="component" value="Unassembled WGS sequence"/>
</dbReference>
<proteinExistence type="predicted"/>
<organism evidence="1 2">
    <name type="scientific">Tistlia consotensis USBA 355</name>
    <dbReference type="NCBI Taxonomy" id="560819"/>
    <lineage>
        <taxon>Bacteria</taxon>
        <taxon>Pseudomonadati</taxon>
        <taxon>Pseudomonadota</taxon>
        <taxon>Alphaproteobacteria</taxon>
        <taxon>Rhodospirillales</taxon>
        <taxon>Rhodovibrionaceae</taxon>
        <taxon>Tistlia</taxon>
    </lineage>
</organism>
<dbReference type="AlphaFoldDB" id="A0A1Y6CTT1"/>
<dbReference type="RefSeq" id="WP_085126254.1">
    <property type="nucleotide sequence ID" value="NZ_FWZX01000039.1"/>
</dbReference>
<reference evidence="1 2" key="1">
    <citation type="submission" date="2017-04" db="EMBL/GenBank/DDBJ databases">
        <authorList>
            <person name="Afonso C.L."/>
            <person name="Miller P.J."/>
            <person name="Scott M.A."/>
            <person name="Spackman E."/>
            <person name="Goraichik I."/>
            <person name="Dimitrov K.M."/>
            <person name="Suarez D.L."/>
            <person name="Swayne D.E."/>
        </authorList>
    </citation>
    <scope>NUCLEOTIDE SEQUENCE [LARGE SCALE GENOMIC DNA]</scope>
    <source>
        <strain evidence="1 2">USBA 355</strain>
    </source>
</reference>
<accession>A0A1Y6CTT1</accession>
<protein>
    <submittedName>
        <fullName evidence="1">Uncharacterized protein</fullName>
    </submittedName>
</protein>
<evidence type="ECO:0000313" key="1">
    <source>
        <dbReference type="EMBL" id="SMF78907.1"/>
    </source>
</evidence>